<comment type="caution">
    <text evidence="2">The sequence shown here is derived from an EMBL/GenBank/DDBJ whole genome shotgun (WGS) entry which is preliminary data.</text>
</comment>
<dbReference type="AlphaFoldDB" id="A0A923I2W2"/>
<dbReference type="Proteomes" id="UP000612361">
    <property type="component" value="Unassembled WGS sequence"/>
</dbReference>
<evidence type="ECO:0000313" key="3">
    <source>
        <dbReference type="Proteomes" id="UP000612361"/>
    </source>
</evidence>
<reference evidence="2" key="1">
    <citation type="submission" date="2020-08" db="EMBL/GenBank/DDBJ databases">
        <title>Novel species isolated from subtropical streams in China.</title>
        <authorList>
            <person name="Lu H."/>
        </authorList>
    </citation>
    <scope>NUCLEOTIDE SEQUENCE</scope>
    <source>
        <strain evidence="2">CY7W</strain>
    </source>
</reference>
<accession>A0A923I2W2</accession>
<dbReference type="SUPFAM" id="SSF88874">
    <property type="entry name" value="Receptor-binding domain of short tail fibre protein gp12"/>
    <property type="match status" value="1"/>
</dbReference>
<dbReference type="InterPro" id="IPR037053">
    <property type="entry name" value="Phage_tail_collar_dom_sf"/>
</dbReference>
<sequence>MSDCYLGEIRIFAGNYAPVGWELCDGRSIPITNNEALYALIGVTYGGDGKTSFNLPNLNQTLPIGQGQGVGLTNRTMAQRLGDASATLTTAMIPPHLHTIFSTKEDASSVAPGTSMQLAAIEQTPSASNFYDNGAAAATAIKAFSSKALSTAGSSQPHENRMPSLALTYIIATNGIFPTSP</sequence>
<protein>
    <submittedName>
        <fullName evidence="2">Phage tail protein</fullName>
    </submittedName>
</protein>
<dbReference type="InterPro" id="IPR011083">
    <property type="entry name" value="Phage_tail_collar_dom"/>
</dbReference>
<organism evidence="2 3">
    <name type="scientific">Undibacterium rugosum</name>
    <dbReference type="NCBI Taxonomy" id="2762291"/>
    <lineage>
        <taxon>Bacteria</taxon>
        <taxon>Pseudomonadati</taxon>
        <taxon>Pseudomonadota</taxon>
        <taxon>Betaproteobacteria</taxon>
        <taxon>Burkholderiales</taxon>
        <taxon>Oxalobacteraceae</taxon>
        <taxon>Undibacterium</taxon>
    </lineage>
</organism>
<evidence type="ECO:0000259" key="1">
    <source>
        <dbReference type="Pfam" id="PF07484"/>
    </source>
</evidence>
<name>A0A923I2W2_9BURK</name>
<dbReference type="EMBL" id="JACOGG010000020">
    <property type="protein sequence ID" value="MBC3936779.1"/>
    <property type="molecule type" value="Genomic_DNA"/>
</dbReference>
<evidence type="ECO:0000313" key="2">
    <source>
        <dbReference type="EMBL" id="MBC3936779.1"/>
    </source>
</evidence>
<dbReference type="RefSeq" id="WP_186882314.1">
    <property type="nucleotide sequence ID" value="NZ_JACOGG010000020.1"/>
</dbReference>
<feature type="domain" description="Phage tail collar" evidence="1">
    <location>
        <begin position="7"/>
        <end position="61"/>
    </location>
</feature>
<dbReference type="Pfam" id="PF07484">
    <property type="entry name" value="Collar"/>
    <property type="match status" value="1"/>
</dbReference>
<keyword evidence="3" id="KW-1185">Reference proteome</keyword>
<gene>
    <name evidence="2" type="ORF">H8K47_15530</name>
</gene>
<proteinExistence type="predicted"/>
<dbReference type="Gene3D" id="3.90.1340.10">
    <property type="entry name" value="Phage tail collar domain"/>
    <property type="match status" value="1"/>
</dbReference>